<dbReference type="Proteomes" id="UP001497700">
    <property type="component" value="Unassembled WGS sequence"/>
</dbReference>
<gene>
    <name evidence="1" type="ORF">F4820DRAFT_372598</name>
</gene>
<dbReference type="EMBL" id="MU393503">
    <property type="protein sequence ID" value="KAI4863469.1"/>
    <property type="molecule type" value="Genomic_DNA"/>
</dbReference>
<protein>
    <submittedName>
        <fullName evidence="1">Uncharacterized protein</fullName>
    </submittedName>
</protein>
<evidence type="ECO:0000313" key="2">
    <source>
        <dbReference type="Proteomes" id="UP001497700"/>
    </source>
</evidence>
<keyword evidence="2" id="KW-1185">Reference proteome</keyword>
<organism evidence="1 2">
    <name type="scientific">Hypoxylon rubiginosum</name>
    <dbReference type="NCBI Taxonomy" id="110542"/>
    <lineage>
        <taxon>Eukaryota</taxon>
        <taxon>Fungi</taxon>
        <taxon>Dikarya</taxon>
        <taxon>Ascomycota</taxon>
        <taxon>Pezizomycotina</taxon>
        <taxon>Sordariomycetes</taxon>
        <taxon>Xylariomycetidae</taxon>
        <taxon>Xylariales</taxon>
        <taxon>Hypoxylaceae</taxon>
        <taxon>Hypoxylon</taxon>
    </lineage>
</organism>
<comment type="caution">
    <text evidence="1">The sequence shown here is derived from an EMBL/GenBank/DDBJ whole genome shotgun (WGS) entry which is preliminary data.</text>
</comment>
<sequence length="171" mass="17854">MRPQTARTSLALAVGLFAAAGQCADFEFVAVAAAAASAALGFKLVNHIKYLKREVSPDGDFHVELGLDDIPQVEGGGNAVRAQRCLNVPADIPTYLVDNCCKALSGATITASGSKSSQKIRIDGLPYDCISLAPWFDNVGNVPYACGDACLEWAGLSSSSFDTLANTLAKL</sequence>
<reference evidence="1 2" key="1">
    <citation type="journal article" date="2022" name="New Phytol.">
        <title>Ecological generalism drives hyperdiversity of secondary metabolite gene clusters in xylarialean endophytes.</title>
        <authorList>
            <person name="Franco M.E.E."/>
            <person name="Wisecaver J.H."/>
            <person name="Arnold A.E."/>
            <person name="Ju Y.M."/>
            <person name="Slot J.C."/>
            <person name="Ahrendt S."/>
            <person name="Moore L.P."/>
            <person name="Eastman K.E."/>
            <person name="Scott K."/>
            <person name="Konkel Z."/>
            <person name="Mondo S.J."/>
            <person name="Kuo A."/>
            <person name="Hayes R.D."/>
            <person name="Haridas S."/>
            <person name="Andreopoulos B."/>
            <person name="Riley R."/>
            <person name="LaButti K."/>
            <person name="Pangilinan J."/>
            <person name="Lipzen A."/>
            <person name="Amirebrahimi M."/>
            <person name="Yan J."/>
            <person name="Adam C."/>
            <person name="Keymanesh K."/>
            <person name="Ng V."/>
            <person name="Louie K."/>
            <person name="Northen T."/>
            <person name="Drula E."/>
            <person name="Henrissat B."/>
            <person name="Hsieh H.M."/>
            <person name="Youens-Clark K."/>
            <person name="Lutzoni F."/>
            <person name="Miadlikowska J."/>
            <person name="Eastwood D.C."/>
            <person name="Hamelin R.C."/>
            <person name="Grigoriev I.V."/>
            <person name="U'Ren J.M."/>
        </authorList>
    </citation>
    <scope>NUCLEOTIDE SEQUENCE [LARGE SCALE GENOMIC DNA]</scope>
    <source>
        <strain evidence="1 2">CBS 119005</strain>
    </source>
</reference>
<accession>A0ACB9YVN3</accession>
<proteinExistence type="predicted"/>
<name>A0ACB9YVN3_9PEZI</name>
<evidence type="ECO:0000313" key="1">
    <source>
        <dbReference type="EMBL" id="KAI4863469.1"/>
    </source>
</evidence>